<protein>
    <submittedName>
        <fullName evidence="2">Uncharacterized protein</fullName>
    </submittedName>
</protein>
<accession>A0ABS9U3H5</accession>
<keyword evidence="3" id="KW-1185">Reference proteome</keyword>
<organism evidence="2 3">
    <name type="scientific">Sinomonas terrae</name>
    <dbReference type="NCBI Taxonomy" id="2908838"/>
    <lineage>
        <taxon>Bacteria</taxon>
        <taxon>Bacillati</taxon>
        <taxon>Actinomycetota</taxon>
        <taxon>Actinomycetes</taxon>
        <taxon>Micrococcales</taxon>
        <taxon>Micrococcaceae</taxon>
        <taxon>Sinomonas</taxon>
    </lineage>
</organism>
<evidence type="ECO:0000313" key="2">
    <source>
        <dbReference type="EMBL" id="MCH6471218.1"/>
    </source>
</evidence>
<dbReference type="RefSeq" id="WP_241054863.1">
    <property type="nucleotide sequence ID" value="NZ_JAKZBV010000001.1"/>
</dbReference>
<evidence type="ECO:0000256" key="1">
    <source>
        <dbReference type="SAM" id="MobiDB-lite"/>
    </source>
</evidence>
<name>A0ABS9U3H5_9MICC</name>
<gene>
    <name evidence="2" type="ORF">L0M17_14745</name>
</gene>
<comment type="caution">
    <text evidence="2">The sequence shown here is derived from an EMBL/GenBank/DDBJ whole genome shotgun (WGS) entry which is preliminary data.</text>
</comment>
<sequence length="101" mass="10386">MSLAQSAADQVLGVGDLQQRHRRVRGQQDRARGGRRAEHAPGPPPEGAGRGGQDSGSDACSHAQEGPEPGGPVLLLLLIARDVCSQGVGEASGGLLVRFVK</sequence>
<feature type="region of interest" description="Disordered" evidence="1">
    <location>
        <begin position="1"/>
        <end position="67"/>
    </location>
</feature>
<reference evidence="2 3" key="1">
    <citation type="submission" date="2022-03" db="EMBL/GenBank/DDBJ databases">
        <title>Sinomonas sp. isolated from a soil.</title>
        <authorList>
            <person name="Han J."/>
            <person name="Kim D.-U."/>
        </authorList>
    </citation>
    <scope>NUCLEOTIDE SEQUENCE [LARGE SCALE GENOMIC DNA]</scope>
    <source>
        <strain evidence="2 3">5-5</strain>
    </source>
</reference>
<feature type="compositionally biased region" description="Basic and acidic residues" evidence="1">
    <location>
        <begin position="26"/>
        <end position="39"/>
    </location>
</feature>
<proteinExistence type="predicted"/>
<dbReference type="EMBL" id="JAKZBV010000001">
    <property type="protein sequence ID" value="MCH6471218.1"/>
    <property type="molecule type" value="Genomic_DNA"/>
</dbReference>
<dbReference type="Proteomes" id="UP001202922">
    <property type="component" value="Unassembled WGS sequence"/>
</dbReference>
<evidence type="ECO:0000313" key="3">
    <source>
        <dbReference type="Proteomes" id="UP001202922"/>
    </source>
</evidence>